<feature type="domain" description="Guanylate kinase-like" evidence="8">
    <location>
        <begin position="729"/>
        <end position="909"/>
    </location>
</feature>
<dbReference type="Gene3D" id="2.30.42.10">
    <property type="match status" value="1"/>
</dbReference>
<dbReference type="SMART" id="SM00326">
    <property type="entry name" value="SH3"/>
    <property type="match status" value="1"/>
</dbReference>
<name>A0AAW2IGD6_9NEOP</name>
<dbReference type="InterPro" id="IPR008144">
    <property type="entry name" value="Guanylate_kin-like_dom"/>
</dbReference>
<evidence type="ECO:0000259" key="10">
    <source>
        <dbReference type="PROSITE" id="PS51022"/>
    </source>
</evidence>
<dbReference type="InterPro" id="IPR035601">
    <property type="entry name" value="MPP5_SH3"/>
</dbReference>
<dbReference type="FunFam" id="3.40.50.300:FF:000469">
    <property type="entry name" value="MAGUK p55 subfamily member 5"/>
    <property type="match status" value="1"/>
</dbReference>
<feature type="compositionally biased region" description="Basic and acidic residues" evidence="6">
    <location>
        <begin position="50"/>
        <end position="66"/>
    </location>
</feature>
<dbReference type="PANTHER" id="PTHR23122">
    <property type="entry name" value="MEMBRANE-ASSOCIATED GUANYLATE KINASE MAGUK"/>
    <property type="match status" value="1"/>
</dbReference>
<dbReference type="InterPro" id="IPR036028">
    <property type="entry name" value="SH3-like_dom_sf"/>
</dbReference>
<dbReference type="AlphaFoldDB" id="A0AAW2IGD6"/>
<dbReference type="SMART" id="SM00072">
    <property type="entry name" value="GuKc"/>
    <property type="match status" value="1"/>
</dbReference>
<dbReference type="SUPFAM" id="SSF50156">
    <property type="entry name" value="PDZ domain-like"/>
    <property type="match status" value="1"/>
</dbReference>
<evidence type="ECO:0000256" key="3">
    <source>
        <dbReference type="ARBA" id="ARBA00022737"/>
    </source>
</evidence>
<dbReference type="InterPro" id="IPR001478">
    <property type="entry name" value="PDZ"/>
</dbReference>
<dbReference type="SUPFAM" id="SSF52540">
    <property type="entry name" value="P-loop containing nucleoside triphosphate hydrolases"/>
    <property type="match status" value="1"/>
</dbReference>
<evidence type="ECO:0000256" key="2">
    <source>
        <dbReference type="ARBA" id="ARBA00022443"/>
    </source>
</evidence>
<dbReference type="EMBL" id="JARGDH010000001">
    <property type="protein sequence ID" value="KAL0280698.1"/>
    <property type="molecule type" value="Genomic_DNA"/>
</dbReference>
<gene>
    <name evidence="11" type="ORF">PYX00_001917</name>
</gene>
<dbReference type="FunFam" id="2.30.42.10:FF:000088">
    <property type="entry name" value="MAGUK p55 subfamily member 5"/>
    <property type="match status" value="1"/>
</dbReference>
<feature type="domain" description="SH3" evidence="7">
    <location>
        <begin position="581"/>
        <end position="652"/>
    </location>
</feature>
<keyword evidence="5" id="KW-0175">Coiled coil</keyword>
<protein>
    <recommendedName>
        <fullName evidence="12">MAGUK p55 subfamily member 5</fullName>
    </recommendedName>
</protein>
<dbReference type="PROSITE" id="PS00856">
    <property type="entry name" value="GUANYLATE_KINASE_1"/>
    <property type="match status" value="1"/>
</dbReference>
<reference evidence="11" key="1">
    <citation type="journal article" date="2024" name="Gigascience">
        <title>Chromosome-level genome of the poultry shaft louse Menopon gallinae provides insight into the host-switching and adaptive evolution of parasitic lice.</title>
        <authorList>
            <person name="Xu Y."/>
            <person name="Ma L."/>
            <person name="Liu S."/>
            <person name="Liang Y."/>
            <person name="Liu Q."/>
            <person name="He Z."/>
            <person name="Tian L."/>
            <person name="Duan Y."/>
            <person name="Cai W."/>
            <person name="Li H."/>
            <person name="Song F."/>
        </authorList>
    </citation>
    <scope>NUCLEOTIDE SEQUENCE</scope>
    <source>
        <strain evidence="11">Cailab_2023a</strain>
    </source>
</reference>
<dbReference type="InterPro" id="IPR020590">
    <property type="entry name" value="Guanylate_kinase_CS"/>
</dbReference>
<dbReference type="InterPro" id="IPR008145">
    <property type="entry name" value="GK/Ca_channel_bsu"/>
</dbReference>
<keyword evidence="3" id="KW-0677">Repeat</keyword>
<dbReference type="PROSITE" id="PS50106">
    <property type="entry name" value="PDZ"/>
    <property type="match status" value="1"/>
</dbReference>
<proteinExistence type="inferred from homology"/>
<feature type="region of interest" description="Disordered" evidence="6">
    <location>
        <begin position="37"/>
        <end position="73"/>
    </location>
</feature>
<evidence type="ECO:0000256" key="4">
    <source>
        <dbReference type="PROSITE-ProRule" id="PRU00192"/>
    </source>
</evidence>
<evidence type="ECO:0000256" key="6">
    <source>
        <dbReference type="SAM" id="MobiDB-lite"/>
    </source>
</evidence>
<keyword evidence="2 4" id="KW-0728">SH3 domain</keyword>
<dbReference type="SUPFAM" id="SSF50044">
    <property type="entry name" value="SH3-domain"/>
    <property type="match status" value="1"/>
</dbReference>
<evidence type="ECO:0000256" key="1">
    <source>
        <dbReference type="ARBA" id="ARBA00007014"/>
    </source>
</evidence>
<dbReference type="CDD" id="cd12036">
    <property type="entry name" value="SH3_MPP5"/>
    <property type="match status" value="1"/>
</dbReference>
<evidence type="ECO:0000259" key="9">
    <source>
        <dbReference type="PROSITE" id="PS50106"/>
    </source>
</evidence>
<dbReference type="Gene3D" id="2.30.30.40">
    <property type="entry name" value="SH3 Domains"/>
    <property type="match status" value="1"/>
</dbReference>
<evidence type="ECO:0000256" key="5">
    <source>
        <dbReference type="SAM" id="Coils"/>
    </source>
</evidence>
<feature type="region of interest" description="Disordered" evidence="6">
    <location>
        <begin position="201"/>
        <end position="228"/>
    </location>
</feature>
<feature type="domain" description="L27" evidence="10">
    <location>
        <begin position="409"/>
        <end position="465"/>
    </location>
</feature>
<dbReference type="InterPro" id="IPR036034">
    <property type="entry name" value="PDZ_sf"/>
</dbReference>
<dbReference type="InterPro" id="IPR050716">
    <property type="entry name" value="MAGUK"/>
</dbReference>
<feature type="region of interest" description="Disordered" evidence="6">
    <location>
        <begin position="88"/>
        <end position="110"/>
    </location>
</feature>
<dbReference type="Pfam" id="PF07653">
    <property type="entry name" value="SH3_2"/>
    <property type="match status" value="1"/>
</dbReference>
<dbReference type="InterPro" id="IPR027417">
    <property type="entry name" value="P-loop_NTPase"/>
</dbReference>
<dbReference type="InterPro" id="IPR001452">
    <property type="entry name" value="SH3_domain"/>
</dbReference>
<feature type="coiled-coil region" evidence="5">
    <location>
        <begin position="863"/>
        <end position="914"/>
    </location>
</feature>
<feature type="compositionally biased region" description="Basic and acidic residues" evidence="6">
    <location>
        <begin position="88"/>
        <end position="102"/>
    </location>
</feature>
<evidence type="ECO:0000313" key="11">
    <source>
        <dbReference type="EMBL" id="KAL0280698.1"/>
    </source>
</evidence>
<comment type="similarity">
    <text evidence="1">Belongs to the MAGUK family.</text>
</comment>
<comment type="caution">
    <text evidence="11">The sequence shown here is derived from an EMBL/GenBank/DDBJ whole genome shotgun (WGS) entry which is preliminary data.</text>
</comment>
<dbReference type="InterPro" id="IPR004172">
    <property type="entry name" value="L27_dom"/>
</dbReference>
<feature type="domain" description="PDZ" evidence="9">
    <location>
        <begin position="491"/>
        <end position="570"/>
    </location>
</feature>
<dbReference type="PROSITE" id="PS50002">
    <property type="entry name" value="SH3"/>
    <property type="match status" value="1"/>
</dbReference>
<evidence type="ECO:0008006" key="12">
    <source>
        <dbReference type="Google" id="ProtNLM"/>
    </source>
</evidence>
<dbReference type="Pfam" id="PF00625">
    <property type="entry name" value="Guanylate_kin"/>
    <property type="match status" value="1"/>
</dbReference>
<dbReference type="Gene3D" id="3.40.50.300">
    <property type="entry name" value="P-loop containing nucleotide triphosphate hydrolases"/>
    <property type="match status" value="1"/>
</dbReference>
<evidence type="ECO:0000259" key="8">
    <source>
        <dbReference type="PROSITE" id="PS50052"/>
    </source>
</evidence>
<dbReference type="GO" id="GO:0030054">
    <property type="term" value="C:cell junction"/>
    <property type="evidence" value="ECO:0007669"/>
    <property type="project" value="UniProtKB-ARBA"/>
</dbReference>
<dbReference type="PROSITE" id="PS50052">
    <property type="entry name" value="GUANYLATE_KINASE_2"/>
    <property type="match status" value="1"/>
</dbReference>
<dbReference type="CDD" id="cd06798">
    <property type="entry name" value="PDZ_MPP5-like"/>
    <property type="match status" value="1"/>
</dbReference>
<sequence>MTKLSQQLNQIPATDHQKEINGFIEKSPIYVTSLNASGKVAKTPEQSQADDQKGKPEKLVKNHSEEQEVTSELELTQEINDERTIPATDQRRTSLGVSDRRSGSPFANGRTEVLIGQDGGAALRTAAVVEHNRLSVEEPEVQLRPRRRSGSSIVVVDDEPLKHSTPEEQDAEDALNMMMTMLDNGPHRELPVDVPESFIAISKTPPRYPPPRIQSATPMNGSAKPVPPPRDHLRIEKDGRLMNRLPAPQVPARTVTTINNNTHREPTKQELDSIRKFEEQIRQRKEEEERIAKQNEFLKSSIRSSKKLQAVESHPPLRGVVNDAYSDEESRDDATSGIVPKFILYGELIAALQRLQHRLKENNAPSLAGLEGQLAAVQTVLLSPQFGRALSVCNKVREVTLSTEKQCLPSPQSWQAQELARDCTQVLEPCSLKEAEELNHLLTTYEMEGLLYAHDTIASGEVVALESSPTDAAPSPAESYYLPSQSAGIKIVNIDKTNEPLGATVRNDGEAVIIGRIVKGGAADKSGLLHEGDEVLQVNGVDMRGKTIHDVCDILSGMVGTLTFLIIPGHTPRPTQSSTTNTLIHMKAHFDYDPEDDTYIPCKELGISFQKGDVLHVISQEDANWWQAYREGEEDQVLAGLIPSRSFQHQRESVKQQIAGDKLSKEKNKKASTLLCAKKHNKKKKKKSPYSAYSDGSYPLYSTAVDDYDTDEILTYEEVSLYYPRANHKRPIVLIGPPNIGRHELRQKLMEDSERFAAAIPHTSRARKESEVDGQDYHFITRAQFESDILGRKFVEHGEYEKAYYGTSLDAIRSVVNSGKICVLNLHPQSLKILRNSDLKPYVVFVAPPSLEKLKQKKIRNGEAFKEDELKDIIEKAREMEDKYGHFFDMIIINNDTERAYHQLLNEINSLEREPQWVPASWVKSV</sequence>
<dbReference type="SMART" id="SM00228">
    <property type="entry name" value="PDZ"/>
    <property type="match status" value="1"/>
</dbReference>
<dbReference type="Gene3D" id="1.20.1270.460">
    <property type="match status" value="1"/>
</dbReference>
<evidence type="ECO:0000259" key="7">
    <source>
        <dbReference type="PROSITE" id="PS50002"/>
    </source>
</evidence>
<organism evidence="11">
    <name type="scientific">Menopon gallinae</name>
    <name type="common">poultry shaft louse</name>
    <dbReference type="NCBI Taxonomy" id="328185"/>
    <lineage>
        <taxon>Eukaryota</taxon>
        <taxon>Metazoa</taxon>
        <taxon>Ecdysozoa</taxon>
        <taxon>Arthropoda</taxon>
        <taxon>Hexapoda</taxon>
        <taxon>Insecta</taxon>
        <taxon>Pterygota</taxon>
        <taxon>Neoptera</taxon>
        <taxon>Paraneoptera</taxon>
        <taxon>Psocodea</taxon>
        <taxon>Troctomorpha</taxon>
        <taxon>Phthiraptera</taxon>
        <taxon>Amblycera</taxon>
        <taxon>Menoponidae</taxon>
        <taxon>Menopon</taxon>
    </lineage>
</organism>
<accession>A0AAW2IGD6</accession>
<dbReference type="CDD" id="cd00071">
    <property type="entry name" value="GMPK"/>
    <property type="match status" value="1"/>
</dbReference>
<dbReference type="Pfam" id="PF00595">
    <property type="entry name" value="PDZ"/>
    <property type="match status" value="1"/>
</dbReference>
<dbReference type="PROSITE" id="PS51022">
    <property type="entry name" value="L27"/>
    <property type="match status" value="1"/>
</dbReference>